<dbReference type="GO" id="GO:0005524">
    <property type="term" value="F:ATP binding"/>
    <property type="evidence" value="ECO:0007669"/>
    <property type="project" value="UniProtKB-UniRule"/>
</dbReference>
<dbReference type="EMBL" id="CP003985">
    <property type="protein sequence ID" value="AGF77038.1"/>
    <property type="molecule type" value="Genomic_DNA"/>
</dbReference>
<evidence type="ECO:0000256" key="6">
    <source>
        <dbReference type="RuleBase" id="RU003330"/>
    </source>
</evidence>
<dbReference type="Pfam" id="PF00406">
    <property type="entry name" value="ADK"/>
    <property type="match status" value="1"/>
</dbReference>
<comment type="domain">
    <text evidence="5">Consists of three domains, a large central CORE domain and two small peripheral domains, NMPbind and LID, which undergo movements during catalysis. The LID domain closes over the site of phosphoryl transfer upon ATP binding. Assembling and dissambling the active center during each catalytic cycle provides an effective means to prevent ATP hydrolysis.</text>
</comment>
<dbReference type="RefSeq" id="WP_015402736.1">
    <property type="nucleotide sequence ID" value="NC_020304.1"/>
</dbReference>
<dbReference type="GO" id="GO:0005737">
    <property type="term" value="C:cytoplasm"/>
    <property type="evidence" value="ECO:0007669"/>
    <property type="project" value="UniProtKB-SubCell"/>
</dbReference>
<dbReference type="eggNOG" id="COG0563">
    <property type="taxonomic scope" value="Bacteria"/>
</dbReference>
<comment type="subunit">
    <text evidence="5 7">Monomer.</text>
</comment>
<keyword evidence="1 5" id="KW-0808">Transferase</keyword>
<dbReference type="GO" id="GO:0044209">
    <property type="term" value="P:AMP salvage"/>
    <property type="evidence" value="ECO:0007669"/>
    <property type="project" value="UniProtKB-UniRule"/>
</dbReference>
<dbReference type="InterPro" id="IPR033690">
    <property type="entry name" value="Adenylat_kinase_CS"/>
</dbReference>
<dbReference type="STRING" id="1167006.UWK_00454"/>
<feature type="binding site" evidence="5">
    <location>
        <begin position="59"/>
        <end position="61"/>
    </location>
    <ligand>
        <name>AMP</name>
        <dbReference type="ChEBI" id="CHEBI:456215"/>
    </ligand>
</feature>
<dbReference type="PATRIC" id="fig|1167006.5.peg.520"/>
<protein>
    <recommendedName>
        <fullName evidence="5 7">Adenylate kinase</fullName>
        <shortName evidence="5">AK</shortName>
        <ecNumber evidence="5 7">2.7.4.3</ecNumber>
    </recommendedName>
    <alternativeName>
        <fullName evidence="5">ATP-AMP transphosphorylase</fullName>
    </alternativeName>
    <alternativeName>
        <fullName evidence="5">ATP:AMP phosphotransferase</fullName>
    </alternativeName>
    <alternativeName>
        <fullName evidence="5">Adenylate monophosphate kinase</fullName>
    </alternativeName>
</protein>
<evidence type="ECO:0000256" key="2">
    <source>
        <dbReference type="ARBA" id="ARBA00022727"/>
    </source>
</evidence>
<comment type="similarity">
    <text evidence="5 6">Belongs to the adenylate kinase family.</text>
</comment>
<dbReference type="Proteomes" id="UP000011721">
    <property type="component" value="Chromosome"/>
</dbReference>
<keyword evidence="5 7" id="KW-0067">ATP-binding</keyword>
<dbReference type="HAMAP" id="MF_00235">
    <property type="entry name" value="Adenylate_kinase_Adk"/>
    <property type="match status" value="1"/>
</dbReference>
<organism evidence="8 9">
    <name type="scientific">Desulfocapsa sulfexigens (strain DSM 10523 / SB164P1)</name>
    <dbReference type="NCBI Taxonomy" id="1167006"/>
    <lineage>
        <taxon>Bacteria</taxon>
        <taxon>Pseudomonadati</taxon>
        <taxon>Thermodesulfobacteriota</taxon>
        <taxon>Desulfobulbia</taxon>
        <taxon>Desulfobulbales</taxon>
        <taxon>Desulfocapsaceae</taxon>
        <taxon>Desulfocapsa</taxon>
    </lineage>
</organism>
<dbReference type="CDD" id="cd01428">
    <property type="entry name" value="ADK"/>
    <property type="match status" value="1"/>
</dbReference>
<dbReference type="NCBIfam" id="NF011102">
    <property type="entry name" value="PRK14529.1"/>
    <property type="match status" value="1"/>
</dbReference>
<accession>M1P0L6</accession>
<feature type="region of interest" description="NMP" evidence="5">
    <location>
        <begin position="32"/>
        <end position="61"/>
    </location>
</feature>
<evidence type="ECO:0000256" key="4">
    <source>
        <dbReference type="ARBA" id="ARBA00022777"/>
    </source>
</evidence>
<proteinExistence type="inferred from homology"/>
<dbReference type="InterPro" id="IPR006259">
    <property type="entry name" value="Adenyl_kin_sub"/>
</dbReference>
<dbReference type="NCBIfam" id="TIGR01351">
    <property type="entry name" value="adk"/>
    <property type="match status" value="1"/>
</dbReference>
<evidence type="ECO:0000313" key="8">
    <source>
        <dbReference type="EMBL" id="AGF77038.1"/>
    </source>
</evidence>
<dbReference type="PROSITE" id="PS00113">
    <property type="entry name" value="ADENYLATE_KINASE"/>
    <property type="match status" value="1"/>
</dbReference>
<comment type="pathway">
    <text evidence="5">Purine metabolism; AMP biosynthesis via salvage pathway; AMP from ADP: step 1/1.</text>
</comment>
<comment type="catalytic activity">
    <reaction evidence="5 7">
        <text>AMP + ATP = 2 ADP</text>
        <dbReference type="Rhea" id="RHEA:12973"/>
        <dbReference type="ChEBI" id="CHEBI:30616"/>
        <dbReference type="ChEBI" id="CHEBI:456215"/>
        <dbReference type="ChEBI" id="CHEBI:456216"/>
        <dbReference type="EC" id="2.7.4.3"/>
    </reaction>
</comment>
<feature type="binding site" evidence="5">
    <location>
        <position position="211"/>
    </location>
    <ligand>
        <name>ATP</name>
        <dbReference type="ChEBI" id="CHEBI:30616"/>
    </ligand>
</feature>
<comment type="caution">
    <text evidence="5">Lacks conserved residue(s) required for the propagation of feature annotation.</text>
</comment>
<keyword evidence="4 5" id="KW-0418">Kinase</keyword>
<dbReference type="HOGENOM" id="CLU_032354_1_2_7"/>
<dbReference type="UniPathway" id="UPA00588">
    <property type="reaction ID" value="UER00649"/>
</dbReference>
<feature type="binding site" evidence="5">
    <location>
        <position position="167"/>
    </location>
    <ligand>
        <name>AMP</name>
        <dbReference type="ChEBI" id="CHEBI:456215"/>
    </ligand>
</feature>
<sequence length="225" mass="24445">MAVNILAFGPNGSGKGTQGAIVKDKYGMDHIESGAIFREHIKGGTELGMKAKAFIEAGDLVPDEITIPMVLETLAKSKEKGWLLDGFPRSLAQAEALDSALKEAGMKIDYVIEILLDRQIAKERIMGRRLCANDNNHPNHIAFEAIKPVEKDGKLVCRVCGGELSARADDQDEEAINKRHDIYYDTKTGTMAAVNYFKGTDSKVISVDGSLPIKEVTAAILAELD</sequence>
<keyword evidence="9" id="KW-1185">Reference proteome</keyword>
<feature type="binding site" evidence="5">
    <location>
        <position position="179"/>
    </location>
    <ligand>
        <name>AMP</name>
        <dbReference type="ChEBI" id="CHEBI:456215"/>
    </ligand>
</feature>
<dbReference type="KEGG" id="dsf:UWK_00454"/>
<feature type="binding site" evidence="5">
    <location>
        <position position="38"/>
    </location>
    <ligand>
        <name>AMP</name>
        <dbReference type="ChEBI" id="CHEBI:456215"/>
    </ligand>
</feature>
<feature type="binding site" evidence="5">
    <location>
        <position position="128"/>
    </location>
    <ligand>
        <name>ATP</name>
        <dbReference type="ChEBI" id="CHEBI:30616"/>
    </ligand>
</feature>
<comment type="function">
    <text evidence="5">Catalyzes the reversible transfer of the terminal phosphate group between ATP and AMP. Plays an important role in cellular energy homeostasis and in adenine nucleotide metabolism.</text>
</comment>
<evidence type="ECO:0000256" key="1">
    <source>
        <dbReference type="ARBA" id="ARBA00022679"/>
    </source>
</evidence>
<keyword evidence="3 5" id="KW-0547">Nucleotide-binding</keyword>
<evidence type="ECO:0000256" key="3">
    <source>
        <dbReference type="ARBA" id="ARBA00022741"/>
    </source>
</evidence>
<dbReference type="InterPro" id="IPR027417">
    <property type="entry name" value="P-loop_NTPase"/>
</dbReference>
<dbReference type="GO" id="GO:0004017">
    <property type="term" value="F:AMP kinase activity"/>
    <property type="evidence" value="ECO:0007669"/>
    <property type="project" value="UniProtKB-UniRule"/>
</dbReference>
<keyword evidence="5" id="KW-0963">Cytoplasm</keyword>
<dbReference type="PRINTS" id="PR00094">
    <property type="entry name" value="ADENYLTKNASE"/>
</dbReference>
<name>M1P0L6_DESSD</name>
<keyword evidence="2 5" id="KW-0545">Nucleotide biosynthesis</keyword>
<feature type="binding site" evidence="5">
    <location>
        <position position="33"/>
    </location>
    <ligand>
        <name>AMP</name>
        <dbReference type="ChEBI" id="CHEBI:456215"/>
    </ligand>
</feature>
<dbReference type="SUPFAM" id="SSF52540">
    <property type="entry name" value="P-loop containing nucleoside triphosphate hydrolases"/>
    <property type="match status" value="1"/>
</dbReference>
<evidence type="ECO:0000256" key="5">
    <source>
        <dbReference type="HAMAP-Rule" id="MF_00235"/>
    </source>
</evidence>
<evidence type="ECO:0000256" key="7">
    <source>
        <dbReference type="RuleBase" id="RU003331"/>
    </source>
</evidence>
<feature type="binding site" evidence="5">
    <location>
        <begin position="86"/>
        <end position="89"/>
    </location>
    <ligand>
        <name>AMP</name>
        <dbReference type="ChEBI" id="CHEBI:456215"/>
    </ligand>
</feature>
<feature type="binding site" evidence="5">
    <location>
        <begin position="12"/>
        <end position="17"/>
    </location>
    <ligand>
        <name>ATP</name>
        <dbReference type="ChEBI" id="CHEBI:30616"/>
    </ligand>
</feature>
<dbReference type="EC" id="2.7.4.3" evidence="5 7"/>
<gene>
    <name evidence="5" type="primary">adk</name>
    <name evidence="8" type="ordered locus">UWK_00454</name>
</gene>
<evidence type="ECO:0000313" key="9">
    <source>
        <dbReference type="Proteomes" id="UP000011721"/>
    </source>
</evidence>
<comment type="subcellular location">
    <subcellularLocation>
        <location evidence="5 7">Cytoplasm</location>
    </subcellularLocation>
</comment>
<feature type="binding site" evidence="5">
    <location>
        <position position="93"/>
    </location>
    <ligand>
        <name>AMP</name>
        <dbReference type="ChEBI" id="CHEBI:456215"/>
    </ligand>
</feature>
<dbReference type="PANTHER" id="PTHR23359">
    <property type="entry name" value="NUCLEOTIDE KINASE"/>
    <property type="match status" value="1"/>
</dbReference>
<dbReference type="AlphaFoldDB" id="M1P0L6"/>
<reference evidence="9" key="1">
    <citation type="journal article" date="2013" name="Stand. Genomic Sci.">
        <title>Complete genome sequence of Desulfocapsa sulfexigens, a marine deltaproteobacterium specialized in disproportionating inorganic sulfur compounds.</title>
        <authorList>
            <person name="Finster K.W."/>
            <person name="Kjeldsen K.U."/>
            <person name="Kube M."/>
            <person name="Reinhardt R."/>
            <person name="Mussmann M."/>
            <person name="Amann R."/>
            <person name="Schreiber L."/>
        </authorList>
    </citation>
    <scope>NUCLEOTIDE SEQUENCE [LARGE SCALE GENOMIC DNA]</scope>
    <source>
        <strain evidence="9">DSM 10523 / SB164P1</strain>
    </source>
</reference>
<dbReference type="Gene3D" id="3.40.50.300">
    <property type="entry name" value="P-loop containing nucleotide triphosphate hydrolases"/>
    <property type="match status" value="1"/>
</dbReference>
<dbReference type="OrthoDB" id="9805030at2"/>
<dbReference type="InterPro" id="IPR000850">
    <property type="entry name" value="Adenylat/UMP-CMP_kin"/>
</dbReference>